<evidence type="ECO:0000313" key="2">
    <source>
        <dbReference type="Proteomes" id="UP000468420"/>
    </source>
</evidence>
<reference evidence="1 2" key="1">
    <citation type="submission" date="2018-08" db="EMBL/GenBank/DDBJ databases">
        <title>Complete genomic analysis of a Citrobacter pasteurii isolated from cockles (Cerastoderma edule) containing a new chromosomic qnrB allele.</title>
        <authorList>
            <person name="Rodrigues A."/>
            <person name="Baptista T."/>
            <person name="Quesada A."/>
            <person name="Campos M.J."/>
        </authorList>
    </citation>
    <scope>NUCLEOTIDE SEQUENCE [LARGE SCALE GENOMIC DNA]</scope>
    <source>
        <strain evidence="1 2">BA18</strain>
    </source>
</reference>
<dbReference type="Gene3D" id="3.30.40.190">
    <property type="match status" value="1"/>
</dbReference>
<proteinExistence type="predicted"/>
<dbReference type="EMBL" id="QRDC01000013">
    <property type="protein sequence ID" value="KAA1276972.1"/>
    <property type="molecule type" value="Genomic_DNA"/>
</dbReference>
<dbReference type="Pfam" id="PF16786">
    <property type="entry name" value="RecA_dep_nuc"/>
    <property type="match status" value="1"/>
</dbReference>
<evidence type="ECO:0000313" key="1">
    <source>
        <dbReference type="EMBL" id="KAA1276972.1"/>
    </source>
</evidence>
<organism evidence="1 2">
    <name type="scientific">Citrobacter pasteurii</name>
    <dbReference type="NCBI Taxonomy" id="1563222"/>
    <lineage>
        <taxon>Bacteria</taxon>
        <taxon>Pseudomonadati</taxon>
        <taxon>Pseudomonadota</taxon>
        <taxon>Gammaproteobacteria</taxon>
        <taxon>Enterobacterales</taxon>
        <taxon>Enterobacteriaceae</taxon>
        <taxon>Citrobacter</taxon>
    </lineage>
</organism>
<comment type="caution">
    <text evidence="1">The sequence shown here is derived from an EMBL/GenBank/DDBJ whole genome shotgun (WGS) entry which is preliminary data.</text>
</comment>
<gene>
    <name evidence="1" type="ORF">DXF85_16670</name>
</gene>
<dbReference type="AlphaFoldDB" id="A0A6N6K2U4"/>
<dbReference type="InterPro" id="IPR031875">
    <property type="entry name" value="RecA_dep_nuc"/>
</dbReference>
<dbReference type="RefSeq" id="WP_103849000.1">
    <property type="nucleotide sequence ID" value="NZ_QRDC01000013.1"/>
</dbReference>
<protein>
    <submittedName>
        <fullName evidence="1">DUF968 domain-containing protein</fullName>
    </submittedName>
</protein>
<accession>A0A6N6K2U4</accession>
<sequence length="102" mass="11194">MSRSKTKAEKLHLSRVAGLGCIVCKKLNLGETPAEIHHIRTGQGVGQRADNFKVIPLCPIHHRQGGHGVAIHAGRQSWEDNYGTETELLAQVFYELGESTHA</sequence>
<name>A0A6N6K2U4_9ENTR</name>
<dbReference type="Proteomes" id="UP000468420">
    <property type="component" value="Unassembled WGS sequence"/>
</dbReference>